<organism evidence="3 4">
    <name type="scientific">Acer saccharum</name>
    <name type="common">Sugar maple</name>
    <dbReference type="NCBI Taxonomy" id="4024"/>
    <lineage>
        <taxon>Eukaryota</taxon>
        <taxon>Viridiplantae</taxon>
        <taxon>Streptophyta</taxon>
        <taxon>Embryophyta</taxon>
        <taxon>Tracheophyta</taxon>
        <taxon>Spermatophyta</taxon>
        <taxon>Magnoliopsida</taxon>
        <taxon>eudicotyledons</taxon>
        <taxon>Gunneridae</taxon>
        <taxon>Pentapetalae</taxon>
        <taxon>rosids</taxon>
        <taxon>malvids</taxon>
        <taxon>Sapindales</taxon>
        <taxon>Sapindaceae</taxon>
        <taxon>Hippocastanoideae</taxon>
        <taxon>Acereae</taxon>
        <taxon>Acer</taxon>
    </lineage>
</organism>
<reference evidence="3" key="2">
    <citation type="submission" date="2023-06" db="EMBL/GenBank/DDBJ databases">
        <authorList>
            <person name="Swenson N.G."/>
            <person name="Wegrzyn J.L."/>
            <person name="Mcevoy S.L."/>
        </authorList>
    </citation>
    <scope>NUCLEOTIDE SEQUENCE</scope>
    <source>
        <strain evidence="3">NS2018</strain>
        <tissue evidence="3">Leaf</tissue>
    </source>
</reference>
<dbReference type="InterPro" id="IPR036047">
    <property type="entry name" value="F-box-like_dom_sf"/>
</dbReference>
<dbReference type="AlphaFoldDB" id="A0AA39SYF4"/>
<dbReference type="InterPro" id="IPR005174">
    <property type="entry name" value="KIB1-4_b-propeller"/>
</dbReference>
<dbReference type="Proteomes" id="UP001168877">
    <property type="component" value="Unassembled WGS sequence"/>
</dbReference>
<evidence type="ECO:0000259" key="2">
    <source>
        <dbReference type="Pfam" id="PF03478"/>
    </source>
</evidence>
<evidence type="ECO:0008006" key="5">
    <source>
        <dbReference type="Google" id="ProtNLM"/>
    </source>
</evidence>
<feature type="domain" description="F-box" evidence="1">
    <location>
        <begin position="34"/>
        <end position="66"/>
    </location>
</feature>
<dbReference type="Pfam" id="PF00646">
    <property type="entry name" value="F-box"/>
    <property type="match status" value="1"/>
</dbReference>
<dbReference type="Gene3D" id="1.20.1280.50">
    <property type="match status" value="1"/>
</dbReference>
<evidence type="ECO:0000313" key="4">
    <source>
        <dbReference type="Proteomes" id="UP001168877"/>
    </source>
</evidence>
<dbReference type="Pfam" id="PF03478">
    <property type="entry name" value="Beta-prop_KIB1-4"/>
    <property type="match status" value="1"/>
</dbReference>
<protein>
    <recommendedName>
        <fullName evidence="5">DUF295 domain-containing protein</fullName>
    </recommendedName>
</protein>
<dbReference type="PANTHER" id="PTHR33110:SF134">
    <property type="entry name" value="OS09G0565350 PROTEIN"/>
    <property type="match status" value="1"/>
</dbReference>
<dbReference type="PANTHER" id="PTHR33110">
    <property type="entry name" value="F-BOX/KELCH-REPEAT PROTEIN-RELATED"/>
    <property type="match status" value="1"/>
</dbReference>
<name>A0AA39SYF4_ACESA</name>
<dbReference type="SUPFAM" id="SSF81383">
    <property type="entry name" value="F-box domain"/>
    <property type="match status" value="1"/>
</dbReference>
<comment type="caution">
    <text evidence="3">The sequence shown here is derived from an EMBL/GenBank/DDBJ whole genome shotgun (WGS) entry which is preliminary data.</text>
</comment>
<sequence length="418" mass="48945">MDLTRVKQHKDRDQDWSRLSTKRCKQHKDQVRDWSGLPGGVVGKISDNLSLYDYLCFSNVCKSWRSYQEETLHCNRSRGFPWLVMSKETETETITCISLLEKNKLCRLEMPNSSGGLFWGCIQDWLIITKPVVEVPGNIMKIRMSLMNPFTRSEVVLPDSYSINNKLVFSGDPDKQNCVYMLFRNSGISFDVWIPEAKDWCRWGFDVDVPGDYLTDLICFKGCFYLLTKEYNIRVLDAAYAYSTIQTQGYKKNIDAQFYEIKMSPDVPRECLILLYLVEFGDEILLVKRFLRKDDFEETYDFKVFRLDMCKKEWVKLDSLGDCVMFLGRNCSRCYSAKELWGDDDMGNCIYFTNGCGLRRGMHMEKEFSCSLEKDDWGIFRLNSEGGSEGFSYLAKQGKRPPVWLTAPLWWYFNKFRP</sequence>
<proteinExistence type="predicted"/>
<keyword evidence="4" id="KW-1185">Reference proteome</keyword>
<gene>
    <name evidence="3" type="ORF">LWI29_008137</name>
</gene>
<evidence type="ECO:0000259" key="1">
    <source>
        <dbReference type="Pfam" id="PF00646"/>
    </source>
</evidence>
<reference evidence="3" key="1">
    <citation type="journal article" date="2022" name="Plant J.">
        <title>Strategies of tolerance reflected in two North American maple genomes.</title>
        <authorList>
            <person name="McEvoy S.L."/>
            <person name="Sezen U.U."/>
            <person name="Trouern-Trend A."/>
            <person name="McMahon S.M."/>
            <person name="Schaberg P.G."/>
            <person name="Yang J."/>
            <person name="Wegrzyn J.L."/>
            <person name="Swenson N.G."/>
        </authorList>
    </citation>
    <scope>NUCLEOTIDE SEQUENCE</scope>
    <source>
        <strain evidence="3">NS2018</strain>
    </source>
</reference>
<dbReference type="InterPro" id="IPR001810">
    <property type="entry name" value="F-box_dom"/>
</dbReference>
<dbReference type="EMBL" id="JAUESC010000003">
    <property type="protein sequence ID" value="KAK0599738.1"/>
    <property type="molecule type" value="Genomic_DNA"/>
</dbReference>
<feature type="domain" description="KIB1-4 beta-propeller" evidence="2">
    <location>
        <begin position="100"/>
        <end position="380"/>
    </location>
</feature>
<evidence type="ECO:0000313" key="3">
    <source>
        <dbReference type="EMBL" id="KAK0599738.1"/>
    </source>
</evidence>
<accession>A0AA39SYF4</accession>